<reference evidence="1 2" key="1">
    <citation type="submission" date="2018-10" db="EMBL/GenBank/DDBJ databases">
        <title>Butyricimonas faecalis sp. nov., isolated from human faeces and emended description of the genus Butyricimonas.</title>
        <authorList>
            <person name="Le Roy T."/>
            <person name="Van der Smissen P."/>
            <person name="Paquot A."/>
            <person name="Delzenne N."/>
            <person name="Muccioli G."/>
            <person name="Collet J.-F."/>
            <person name="Cani P.D."/>
        </authorList>
    </citation>
    <scope>NUCLEOTIDE SEQUENCE [LARGE SCALE GENOMIC DNA]</scope>
    <source>
        <strain evidence="1 2">H184</strain>
    </source>
</reference>
<dbReference type="OrthoDB" id="4399984at2"/>
<proteinExistence type="predicted"/>
<evidence type="ECO:0000313" key="2">
    <source>
        <dbReference type="Proteomes" id="UP000270673"/>
    </source>
</evidence>
<dbReference type="RefSeq" id="WP_106624015.1">
    <property type="nucleotide sequence ID" value="NZ_CP032819.1"/>
</dbReference>
<accession>A0A3Q9IVC9</accession>
<name>A0A3Q9IVC9_9BACT</name>
<dbReference type="EMBL" id="CP032819">
    <property type="protein sequence ID" value="AZS31583.1"/>
    <property type="molecule type" value="Genomic_DNA"/>
</dbReference>
<evidence type="ECO:0000313" key="1">
    <source>
        <dbReference type="EMBL" id="AZS31583.1"/>
    </source>
</evidence>
<sequence length="62" mass="7094">MKGESEYETFRSVASADLLNVDRPEAGDVDLARRERSIVRLKEVGVLYMEHLPCEVMEARLL</sequence>
<keyword evidence="2" id="KW-1185">Reference proteome</keyword>
<dbReference type="Proteomes" id="UP000270673">
    <property type="component" value="Chromosome"/>
</dbReference>
<dbReference type="KEGG" id="buy:D8S85_19870"/>
<organism evidence="1 2">
    <name type="scientific">Butyricimonas faecalis</name>
    <dbReference type="NCBI Taxonomy" id="2093856"/>
    <lineage>
        <taxon>Bacteria</taxon>
        <taxon>Pseudomonadati</taxon>
        <taxon>Bacteroidota</taxon>
        <taxon>Bacteroidia</taxon>
        <taxon>Bacteroidales</taxon>
        <taxon>Odoribacteraceae</taxon>
        <taxon>Butyricimonas</taxon>
    </lineage>
</organism>
<gene>
    <name evidence="1" type="ORF">D8S85_19870</name>
</gene>
<dbReference type="AlphaFoldDB" id="A0A3Q9IVC9"/>
<protein>
    <submittedName>
        <fullName evidence="1">Uncharacterized protein</fullName>
    </submittedName>
</protein>